<reference evidence="3" key="1">
    <citation type="journal article" date="2023" name="Mol. Biol. Evol.">
        <title>Third-Generation Sequencing Reveals the Adaptive Role of the Epigenome in Three Deep-Sea Polychaetes.</title>
        <authorList>
            <person name="Perez M."/>
            <person name="Aroh O."/>
            <person name="Sun Y."/>
            <person name="Lan Y."/>
            <person name="Juniper S.K."/>
            <person name="Young C.R."/>
            <person name="Angers B."/>
            <person name="Qian P.Y."/>
        </authorList>
    </citation>
    <scope>NUCLEOTIDE SEQUENCE</scope>
    <source>
        <strain evidence="3">P08H-3</strain>
    </source>
</reference>
<feature type="chain" id="PRO_5042214500" evidence="2">
    <location>
        <begin position="24"/>
        <end position="321"/>
    </location>
</feature>
<keyword evidence="1" id="KW-0472">Membrane</keyword>
<keyword evidence="4" id="KW-1185">Reference proteome</keyword>
<evidence type="ECO:0000256" key="2">
    <source>
        <dbReference type="SAM" id="SignalP"/>
    </source>
</evidence>
<feature type="transmembrane region" description="Helical" evidence="1">
    <location>
        <begin position="245"/>
        <end position="267"/>
    </location>
</feature>
<evidence type="ECO:0000313" key="4">
    <source>
        <dbReference type="Proteomes" id="UP001208570"/>
    </source>
</evidence>
<keyword evidence="2" id="KW-0732">Signal</keyword>
<accession>A0AAD9IS60</accession>
<proteinExistence type="predicted"/>
<evidence type="ECO:0000313" key="3">
    <source>
        <dbReference type="EMBL" id="KAK2139889.1"/>
    </source>
</evidence>
<protein>
    <submittedName>
        <fullName evidence="3">Uncharacterized protein</fullName>
    </submittedName>
</protein>
<keyword evidence="1" id="KW-1133">Transmembrane helix</keyword>
<dbReference type="EMBL" id="JAODUP010001575">
    <property type="protein sequence ID" value="KAK2139889.1"/>
    <property type="molecule type" value="Genomic_DNA"/>
</dbReference>
<evidence type="ECO:0000256" key="1">
    <source>
        <dbReference type="SAM" id="Phobius"/>
    </source>
</evidence>
<feature type="signal peptide" evidence="2">
    <location>
        <begin position="1"/>
        <end position="23"/>
    </location>
</feature>
<dbReference type="AlphaFoldDB" id="A0AAD9IS60"/>
<organism evidence="3 4">
    <name type="scientific">Paralvinella palmiformis</name>
    <dbReference type="NCBI Taxonomy" id="53620"/>
    <lineage>
        <taxon>Eukaryota</taxon>
        <taxon>Metazoa</taxon>
        <taxon>Spiralia</taxon>
        <taxon>Lophotrochozoa</taxon>
        <taxon>Annelida</taxon>
        <taxon>Polychaeta</taxon>
        <taxon>Sedentaria</taxon>
        <taxon>Canalipalpata</taxon>
        <taxon>Terebellida</taxon>
        <taxon>Terebelliformia</taxon>
        <taxon>Alvinellidae</taxon>
        <taxon>Paralvinella</taxon>
    </lineage>
</organism>
<name>A0AAD9IS60_9ANNE</name>
<gene>
    <name evidence="3" type="ORF">LSH36_1576g00007</name>
</gene>
<keyword evidence="1" id="KW-0812">Transmembrane</keyword>
<comment type="caution">
    <text evidence="3">The sequence shown here is derived from an EMBL/GenBank/DDBJ whole genome shotgun (WGS) entry which is preliminary data.</text>
</comment>
<sequence>MSKPNYISAAGLLVMLLLSGTDQSKKVSAAAVLQEDPPGNGSVVPESSGDELTRSLDDFLTRDMLMTNITKNNCSVRTLETHLYQWVADFVQWNTKLIEYMFTSDDYKYNPLTANNTRLYKTHQWSRITSHGQTILNLAFNYGILSLMTLTFGVEKVDVVLTEMPRGCLRELSEEEKVSTILDLLLRDMRYNGTYKVVEGHGSVCHRVITSNGGEPRFVQRCCYQRLDNKGVECYISHPNTWLDVLLACLVCVVFIFGPMAVSDWLYSAFMHKVEYSVILKEPLHKKVLICRCDIGDPVPDHVDSIEGSHTVDLRKAAPGV</sequence>
<dbReference type="Proteomes" id="UP001208570">
    <property type="component" value="Unassembled WGS sequence"/>
</dbReference>